<evidence type="ECO:0000259" key="3">
    <source>
        <dbReference type="Pfam" id="PF08240"/>
    </source>
</evidence>
<dbReference type="Gene3D" id="3.40.50.720">
    <property type="entry name" value="NAD(P)-binding Rossmann-like Domain"/>
    <property type="match status" value="1"/>
</dbReference>
<name>A0A367GQJ5_9SPHI</name>
<dbReference type="Pfam" id="PF08240">
    <property type="entry name" value="ADH_N"/>
    <property type="match status" value="1"/>
</dbReference>
<dbReference type="Proteomes" id="UP000253209">
    <property type="component" value="Unassembled WGS sequence"/>
</dbReference>
<keyword evidence="1" id="KW-0560">Oxidoreductase</keyword>
<dbReference type="InterPro" id="IPR011032">
    <property type="entry name" value="GroES-like_sf"/>
</dbReference>
<evidence type="ECO:0000313" key="4">
    <source>
        <dbReference type="EMBL" id="RCH55348.1"/>
    </source>
</evidence>
<dbReference type="InterPro" id="IPR050129">
    <property type="entry name" value="Zn_alcohol_dh"/>
</dbReference>
<proteinExistence type="predicted"/>
<keyword evidence="5" id="KW-1185">Reference proteome</keyword>
<comment type="caution">
    <text evidence="4">The sequence shown here is derived from an EMBL/GenBank/DDBJ whole genome shotgun (WGS) entry which is preliminary data.</text>
</comment>
<dbReference type="Pfam" id="PF00107">
    <property type="entry name" value="ADH_zinc_N"/>
    <property type="match status" value="1"/>
</dbReference>
<dbReference type="SUPFAM" id="SSF51735">
    <property type="entry name" value="NAD(P)-binding Rossmann-fold domains"/>
    <property type="match status" value="1"/>
</dbReference>
<feature type="domain" description="Alcohol dehydrogenase-like C-terminal" evidence="2">
    <location>
        <begin position="170"/>
        <end position="304"/>
    </location>
</feature>
<dbReference type="OrthoDB" id="9787435at2"/>
<dbReference type="InterPro" id="IPR013154">
    <property type="entry name" value="ADH-like_N"/>
</dbReference>
<evidence type="ECO:0000256" key="1">
    <source>
        <dbReference type="ARBA" id="ARBA00023002"/>
    </source>
</evidence>
<sequence>MKALVLESDKILTVHDREMPQRIRPNDILIKVAACGVCGSDIPRGFQAGAYHYPLVMGHEFSGVVAEDKHPSNFTKGDKVAIFPLMPCNTCAPCQTGDYAQCLNYNYFGSRCDGGFSEYLFIPERNLFKIPEHVNILHAAMVEPAAVALHGVRKLNIKAGDTGLVFGAGPIGNMTAQWLRIHGCKKVIIADIDDKKLEIAADMGFEAINSKRKDAVKLTEELTDGRGADRVVEAVGMPATFLQAIQATARFGEVVFMGNIHGTFSIGEKDFSNILRKELTIYGTWNSKIVPVGTDDWTTVLKYMDRELEVGPLISDLPSLDEGQSIFNSIINKNKFHNKVIFKIAND</sequence>
<protein>
    <submittedName>
        <fullName evidence="4">Galactitol-1-phosphate 5-dehydrogenase</fullName>
    </submittedName>
</protein>
<accession>A0A367GQJ5</accession>
<evidence type="ECO:0000313" key="5">
    <source>
        <dbReference type="Proteomes" id="UP000253209"/>
    </source>
</evidence>
<dbReference type="PANTHER" id="PTHR43401">
    <property type="entry name" value="L-THREONINE 3-DEHYDROGENASE"/>
    <property type="match status" value="1"/>
</dbReference>
<dbReference type="InterPro" id="IPR036291">
    <property type="entry name" value="NAD(P)-bd_dom_sf"/>
</dbReference>
<dbReference type="Gene3D" id="3.90.180.10">
    <property type="entry name" value="Medium-chain alcohol dehydrogenases, catalytic domain"/>
    <property type="match status" value="1"/>
</dbReference>
<dbReference type="SUPFAM" id="SSF50129">
    <property type="entry name" value="GroES-like"/>
    <property type="match status" value="1"/>
</dbReference>
<dbReference type="AlphaFoldDB" id="A0A367GQJ5"/>
<dbReference type="InterPro" id="IPR013149">
    <property type="entry name" value="ADH-like_C"/>
</dbReference>
<dbReference type="CDD" id="cd08236">
    <property type="entry name" value="sugar_DH"/>
    <property type="match status" value="1"/>
</dbReference>
<dbReference type="RefSeq" id="WP_114004970.1">
    <property type="nucleotide sequence ID" value="NZ_QGDC01000004.1"/>
</dbReference>
<reference evidence="4 5" key="1">
    <citation type="submission" date="2018-05" db="EMBL/GenBank/DDBJ databases">
        <title>Mucilaginibacter hurinus sp. nov., isolated from briquette warehouse soil.</title>
        <authorList>
            <person name="Choi L."/>
        </authorList>
    </citation>
    <scope>NUCLEOTIDE SEQUENCE [LARGE SCALE GENOMIC DNA]</scope>
    <source>
        <strain evidence="4 5">ZR32</strain>
    </source>
</reference>
<feature type="domain" description="Alcohol dehydrogenase-like N-terminal" evidence="3">
    <location>
        <begin position="25"/>
        <end position="132"/>
    </location>
</feature>
<dbReference type="GO" id="GO:0016491">
    <property type="term" value="F:oxidoreductase activity"/>
    <property type="evidence" value="ECO:0007669"/>
    <property type="project" value="UniProtKB-KW"/>
</dbReference>
<dbReference type="EMBL" id="QGDC01000004">
    <property type="protein sequence ID" value="RCH55348.1"/>
    <property type="molecule type" value="Genomic_DNA"/>
</dbReference>
<organism evidence="4 5">
    <name type="scientific">Mucilaginibacter hurinus</name>
    <dbReference type="NCBI Taxonomy" id="2201324"/>
    <lineage>
        <taxon>Bacteria</taxon>
        <taxon>Pseudomonadati</taxon>
        <taxon>Bacteroidota</taxon>
        <taxon>Sphingobacteriia</taxon>
        <taxon>Sphingobacteriales</taxon>
        <taxon>Sphingobacteriaceae</taxon>
        <taxon>Mucilaginibacter</taxon>
    </lineage>
</organism>
<gene>
    <name evidence="4" type="ORF">DJ568_09205</name>
</gene>
<dbReference type="PANTHER" id="PTHR43401:SF2">
    <property type="entry name" value="L-THREONINE 3-DEHYDROGENASE"/>
    <property type="match status" value="1"/>
</dbReference>
<evidence type="ECO:0000259" key="2">
    <source>
        <dbReference type="Pfam" id="PF00107"/>
    </source>
</evidence>